<name>A0A7Y9EUQ2_9MICO</name>
<dbReference type="InterPro" id="IPR052179">
    <property type="entry name" value="DD-CPase-like"/>
</dbReference>
<feature type="transmembrane region" description="Helical" evidence="2">
    <location>
        <begin position="214"/>
        <end position="234"/>
    </location>
</feature>
<reference evidence="4 5" key="1">
    <citation type="submission" date="2020-07" db="EMBL/GenBank/DDBJ databases">
        <title>Sequencing the genomes of 1000 actinobacteria strains.</title>
        <authorList>
            <person name="Klenk H.-P."/>
        </authorList>
    </citation>
    <scope>NUCLEOTIDE SEQUENCE [LARGE SCALE GENOMIC DNA]</scope>
    <source>
        <strain evidence="4 5">DSM 22185</strain>
    </source>
</reference>
<proteinExistence type="predicted"/>
<dbReference type="InterPro" id="IPR003709">
    <property type="entry name" value="VanY-like_core_dom"/>
</dbReference>
<dbReference type="EMBL" id="JACCBH010000001">
    <property type="protein sequence ID" value="NYD54300.1"/>
    <property type="molecule type" value="Genomic_DNA"/>
</dbReference>
<comment type="caution">
    <text evidence="4">The sequence shown here is derived from an EMBL/GenBank/DDBJ whole genome shotgun (WGS) entry which is preliminary data.</text>
</comment>
<evidence type="ECO:0000313" key="4">
    <source>
        <dbReference type="EMBL" id="NYD54300.1"/>
    </source>
</evidence>
<feature type="domain" description="D-alanyl-D-alanine carboxypeptidase-like core" evidence="3">
    <location>
        <begin position="12"/>
        <end position="147"/>
    </location>
</feature>
<feature type="region of interest" description="Disordered" evidence="1">
    <location>
        <begin position="82"/>
        <end position="116"/>
    </location>
</feature>
<protein>
    <recommendedName>
        <fullName evidence="3">D-alanyl-D-alanine carboxypeptidase-like core domain-containing protein</fullName>
    </recommendedName>
</protein>
<feature type="compositionally biased region" description="Basic and acidic residues" evidence="1">
    <location>
        <begin position="92"/>
        <end position="106"/>
    </location>
</feature>
<dbReference type="PANTHER" id="PTHR34385">
    <property type="entry name" value="D-ALANYL-D-ALANINE CARBOXYPEPTIDASE"/>
    <property type="match status" value="1"/>
</dbReference>
<gene>
    <name evidence="4" type="ORF">BKA02_001355</name>
</gene>
<dbReference type="InterPro" id="IPR009045">
    <property type="entry name" value="Zn_M74/Hedgehog-like"/>
</dbReference>
<feature type="region of interest" description="Disordered" evidence="1">
    <location>
        <begin position="147"/>
        <end position="183"/>
    </location>
</feature>
<feature type="compositionally biased region" description="Polar residues" evidence="1">
    <location>
        <begin position="164"/>
        <end position="176"/>
    </location>
</feature>
<accession>A0A7Y9EUQ2</accession>
<dbReference type="SUPFAM" id="SSF55166">
    <property type="entry name" value="Hedgehog/DD-peptidase"/>
    <property type="match status" value="1"/>
</dbReference>
<feature type="transmembrane region" description="Helical" evidence="2">
    <location>
        <begin position="187"/>
        <end position="208"/>
    </location>
</feature>
<keyword evidence="2" id="KW-0812">Transmembrane</keyword>
<keyword evidence="2" id="KW-1133">Transmembrane helix</keyword>
<organism evidence="4 5">
    <name type="scientific">Microbacterium pseudoresistens</name>
    <dbReference type="NCBI Taxonomy" id="640634"/>
    <lineage>
        <taxon>Bacteria</taxon>
        <taxon>Bacillati</taxon>
        <taxon>Actinomycetota</taxon>
        <taxon>Actinomycetes</taxon>
        <taxon>Micrococcales</taxon>
        <taxon>Microbacteriaceae</taxon>
        <taxon>Microbacterium</taxon>
    </lineage>
</organism>
<dbReference type="Pfam" id="PF02557">
    <property type="entry name" value="VanY"/>
    <property type="match status" value="1"/>
</dbReference>
<keyword evidence="5" id="KW-1185">Reference proteome</keyword>
<evidence type="ECO:0000259" key="3">
    <source>
        <dbReference type="Pfam" id="PF02557"/>
    </source>
</evidence>
<evidence type="ECO:0000256" key="2">
    <source>
        <dbReference type="SAM" id="Phobius"/>
    </source>
</evidence>
<keyword evidence="2" id="KW-0472">Membrane</keyword>
<dbReference type="GO" id="GO:0006508">
    <property type="term" value="P:proteolysis"/>
    <property type="evidence" value="ECO:0007669"/>
    <property type="project" value="InterPro"/>
</dbReference>
<dbReference type="Gene3D" id="3.30.1380.10">
    <property type="match status" value="1"/>
</dbReference>
<dbReference type="AlphaFoldDB" id="A0A7Y9EUQ2"/>
<dbReference type="Proteomes" id="UP000552045">
    <property type="component" value="Unassembled WGS sequence"/>
</dbReference>
<dbReference type="RefSeq" id="WP_179432506.1">
    <property type="nucleotide sequence ID" value="NZ_BAABLC010000001.1"/>
</dbReference>
<dbReference type="GO" id="GO:0008233">
    <property type="term" value="F:peptidase activity"/>
    <property type="evidence" value="ECO:0007669"/>
    <property type="project" value="InterPro"/>
</dbReference>
<dbReference type="CDD" id="cd14814">
    <property type="entry name" value="Peptidase_M15"/>
    <property type="match status" value="1"/>
</dbReference>
<dbReference type="PANTHER" id="PTHR34385:SF1">
    <property type="entry name" value="PEPTIDOGLYCAN L-ALANYL-D-GLUTAMATE ENDOPEPTIDASE CWLK"/>
    <property type="match status" value="1"/>
</dbReference>
<evidence type="ECO:0000313" key="5">
    <source>
        <dbReference type="Proteomes" id="UP000552045"/>
    </source>
</evidence>
<evidence type="ECO:0000256" key="1">
    <source>
        <dbReference type="SAM" id="MobiDB-lite"/>
    </source>
</evidence>
<sequence>MGLTLVTVDGERVSAGCAAALVRLNEAFRAQFGLELRVSSGYRSTEEQTAIFLERFHVQDEGDGPFGDVRYWNDQRWVRHSSEGTVAAPGTSRHERSGAVDLRDTGSDPGVTTEGTVRSDWLRANGPSFGFQPTGFGFGEAWHYDYDGPQDGPATTKGPATTEGAAQSGAQTTTSEQPRERAMRDSVVRTFTPWLVGALIGWLISLGWEIDDTWRTLITVATALVISMIYYAVVRFLETKVAPRFGWLLGVARSPNYHRRR</sequence>